<comment type="caution">
    <text evidence="1">The sequence shown here is derived from an EMBL/GenBank/DDBJ whole genome shotgun (WGS) entry which is preliminary data.</text>
</comment>
<sequence length="47" mass="5761">MQYLRKYIYMVWFVNGTENTSRFSDCPLRNVIFEGACIARYRYGRRD</sequence>
<organism evidence="1 2">
    <name type="scientific">Trichinella murrelli</name>
    <dbReference type="NCBI Taxonomy" id="144512"/>
    <lineage>
        <taxon>Eukaryota</taxon>
        <taxon>Metazoa</taxon>
        <taxon>Ecdysozoa</taxon>
        <taxon>Nematoda</taxon>
        <taxon>Enoplea</taxon>
        <taxon>Dorylaimia</taxon>
        <taxon>Trichinellida</taxon>
        <taxon>Trichinellidae</taxon>
        <taxon>Trichinella</taxon>
    </lineage>
</organism>
<evidence type="ECO:0000313" key="2">
    <source>
        <dbReference type="Proteomes" id="UP000055048"/>
    </source>
</evidence>
<proteinExistence type="predicted"/>
<evidence type="ECO:0000313" key="1">
    <source>
        <dbReference type="EMBL" id="KRX28741.1"/>
    </source>
</evidence>
<name>A0A0V0SQB1_9BILA</name>
<gene>
    <name evidence="1" type="ORF">T05_5896</name>
</gene>
<protein>
    <submittedName>
        <fullName evidence="1">Uncharacterized protein</fullName>
    </submittedName>
</protein>
<dbReference type="EMBL" id="JYDJ01004110">
    <property type="protein sequence ID" value="KRX28741.1"/>
    <property type="molecule type" value="Genomic_DNA"/>
</dbReference>
<dbReference type="Proteomes" id="UP000055048">
    <property type="component" value="Unassembled WGS sequence"/>
</dbReference>
<accession>A0A0V0SQB1</accession>
<keyword evidence="2" id="KW-1185">Reference proteome</keyword>
<dbReference type="AlphaFoldDB" id="A0A0V0SQB1"/>
<reference evidence="1 2" key="1">
    <citation type="submission" date="2015-01" db="EMBL/GenBank/DDBJ databases">
        <title>Evolution of Trichinella species and genotypes.</title>
        <authorList>
            <person name="Korhonen P.K."/>
            <person name="Edoardo P."/>
            <person name="Giuseppe L.R."/>
            <person name="Gasser R.B."/>
        </authorList>
    </citation>
    <scope>NUCLEOTIDE SEQUENCE [LARGE SCALE GENOMIC DNA]</scope>
    <source>
        <strain evidence="1">ISS417</strain>
    </source>
</reference>